<dbReference type="Proteomes" id="UP000305948">
    <property type="component" value="Unassembled WGS sequence"/>
</dbReference>
<proteinExistence type="predicted"/>
<feature type="chain" id="PRO_5022691560" evidence="1">
    <location>
        <begin position="18"/>
        <end position="151"/>
    </location>
</feature>
<feature type="signal peptide" evidence="1">
    <location>
        <begin position="1"/>
        <end position="17"/>
    </location>
</feature>
<dbReference type="AlphaFoldDB" id="A0A5C3N9S4"/>
<keyword evidence="1" id="KW-0732">Signal</keyword>
<name>A0A5C3N9S4_9AGAM</name>
<evidence type="ECO:0000313" key="3">
    <source>
        <dbReference type="Proteomes" id="UP000305948"/>
    </source>
</evidence>
<evidence type="ECO:0000313" key="2">
    <source>
        <dbReference type="EMBL" id="TFK53607.1"/>
    </source>
</evidence>
<accession>A0A5C3N9S4</accession>
<gene>
    <name evidence="2" type="ORF">OE88DRAFT_1733505</name>
</gene>
<protein>
    <submittedName>
        <fullName evidence="2">Uncharacterized protein</fullName>
    </submittedName>
</protein>
<sequence length="151" mass="15774">MFVKAIIVAVLAPLAFAALLKRDDLEPNGKQCILGIATSDSEFPGGDPASGAGANTVVHQGNSFLLGKDGSVLATNDAGEHWDTWVGMDSSFPNVASTYCSSDDGKTGCPSCRFKYGDQYYTTGDNGDRCVGDDSAGPFTATTYCACYIDC</sequence>
<evidence type="ECO:0000256" key="1">
    <source>
        <dbReference type="SAM" id="SignalP"/>
    </source>
</evidence>
<keyword evidence="3" id="KW-1185">Reference proteome</keyword>
<dbReference type="EMBL" id="ML213507">
    <property type="protein sequence ID" value="TFK53607.1"/>
    <property type="molecule type" value="Genomic_DNA"/>
</dbReference>
<organism evidence="2 3">
    <name type="scientific">Heliocybe sulcata</name>
    <dbReference type="NCBI Taxonomy" id="5364"/>
    <lineage>
        <taxon>Eukaryota</taxon>
        <taxon>Fungi</taxon>
        <taxon>Dikarya</taxon>
        <taxon>Basidiomycota</taxon>
        <taxon>Agaricomycotina</taxon>
        <taxon>Agaricomycetes</taxon>
        <taxon>Gloeophyllales</taxon>
        <taxon>Gloeophyllaceae</taxon>
        <taxon>Heliocybe</taxon>
    </lineage>
</organism>
<reference evidence="2 3" key="1">
    <citation type="journal article" date="2019" name="Nat. Ecol. Evol.">
        <title>Megaphylogeny resolves global patterns of mushroom evolution.</title>
        <authorList>
            <person name="Varga T."/>
            <person name="Krizsan K."/>
            <person name="Foldi C."/>
            <person name="Dima B."/>
            <person name="Sanchez-Garcia M."/>
            <person name="Sanchez-Ramirez S."/>
            <person name="Szollosi G.J."/>
            <person name="Szarkandi J.G."/>
            <person name="Papp V."/>
            <person name="Albert L."/>
            <person name="Andreopoulos W."/>
            <person name="Angelini C."/>
            <person name="Antonin V."/>
            <person name="Barry K.W."/>
            <person name="Bougher N.L."/>
            <person name="Buchanan P."/>
            <person name="Buyck B."/>
            <person name="Bense V."/>
            <person name="Catcheside P."/>
            <person name="Chovatia M."/>
            <person name="Cooper J."/>
            <person name="Damon W."/>
            <person name="Desjardin D."/>
            <person name="Finy P."/>
            <person name="Geml J."/>
            <person name="Haridas S."/>
            <person name="Hughes K."/>
            <person name="Justo A."/>
            <person name="Karasinski D."/>
            <person name="Kautmanova I."/>
            <person name="Kiss B."/>
            <person name="Kocsube S."/>
            <person name="Kotiranta H."/>
            <person name="LaButti K.M."/>
            <person name="Lechner B.E."/>
            <person name="Liimatainen K."/>
            <person name="Lipzen A."/>
            <person name="Lukacs Z."/>
            <person name="Mihaltcheva S."/>
            <person name="Morgado L.N."/>
            <person name="Niskanen T."/>
            <person name="Noordeloos M.E."/>
            <person name="Ohm R.A."/>
            <person name="Ortiz-Santana B."/>
            <person name="Ovrebo C."/>
            <person name="Racz N."/>
            <person name="Riley R."/>
            <person name="Savchenko A."/>
            <person name="Shiryaev A."/>
            <person name="Soop K."/>
            <person name="Spirin V."/>
            <person name="Szebenyi C."/>
            <person name="Tomsovsky M."/>
            <person name="Tulloss R.E."/>
            <person name="Uehling J."/>
            <person name="Grigoriev I.V."/>
            <person name="Vagvolgyi C."/>
            <person name="Papp T."/>
            <person name="Martin F.M."/>
            <person name="Miettinen O."/>
            <person name="Hibbett D.S."/>
            <person name="Nagy L.G."/>
        </authorList>
    </citation>
    <scope>NUCLEOTIDE SEQUENCE [LARGE SCALE GENOMIC DNA]</scope>
    <source>
        <strain evidence="2 3">OMC1185</strain>
    </source>
</reference>